<keyword evidence="4" id="KW-1185">Reference proteome</keyword>
<evidence type="ECO:0000313" key="4">
    <source>
        <dbReference type="Proteomes" id="UP001500102"/>
    </source>
</evidence>
<dbReference type="InterPro" id="IPR042070">
    <property type="entry name" value="PucR_C-HTH_sf"/>
</dbReference>
<dbReference type="EMBL" id="BAAAQB010000029">
    <property type="protein sequence ID" value="GAA2136360.1"/>
    <property type="molecule type" value="Genomic_DNA"/>
</dbReference>
<accession>A0ABN2Z3T5</accession>
<dbReference type="Pfam" id="PF13556">
    <property type="entry name" value="HTH_30"/>
    <property type="match status" value="1"/>
</dbReference>
<feature type="domain" description="PucR C-terminal helix-turn-helix" evidence="2">
    <location>
        <begin position="428"/>
        <end position="485"/>
    </location>
</feature>
<dbReference type="InterPro" id="IPR025736">
    <property type="entry name" value="PucR_C-HTH_dom"/>
</dbReference>
<protein>
    <submittedName>
        <fullName evidence="3">PucR family transcriptional regulator</fullName>
    </submittedName>
</protein>
<proteinExistence type="predicted"/>
<dbReference type="Proteomes" id="UP001500102">
    <property type="component" value="Unassembled WGS sequence"/>
</dbReference>
<sequence>MITLAEVLASAPMLAADPLLRSNVPGTLERAVRWVHSSEVLEIAPLLRGGELLLSGGETLLALGPKEQEDYIRSLSARHVAALALQTAGQPAALPEQLISAADRSGLPLIELRSVAPFVDIAEAVNRLVVNEQAAAHLVVDDVSRQIARQITDRGPHLPTILELLATALEAEVSLVAPDGVLLGHAGNAVDDAGSRAMAGIVVGGQLAAQLTLRSRSDDPLLLELAADRLSGILALALAQAFRPTPAQVADARLLESVIEGGDAATIRHLWLQAGLQPGQAAVMAVFRTESRDANFSAVERALHMRGVHVKSHLWDGERAVLLALPRTGARAAREALIRAARDAAAGSDTCGAFGPNVSEDFRAHDSYVEAQEAMRLGMPAAGEVADAMDLLGRRILAAVPDPAFMDSYVESALGEVLEWDRKHGTALMATLLCWLDSGCNTTASAASLNIERQTMHKRLSKIQALLGGDDLRTSGRLLGIHIAAAAAAAGPAPRQPGRTP</sequence>
<dbReference type="Gene3D" id="1.10.10.2840">
    <property type="entry name" value="PucR C-terminal helix-turn-helix domain"/>
    <property type="match status" value="1"/>
</dbReference>
<evidence type="ECO:0000259" key="2">
    <source>
        <dbReference type="Pfam" id="PF13556"/>
    </source>
</evidence>
<dbReference type="PANTHER" id="PTHR33744:SF7">
    <property type="entry name" value="PUCR FAMILY TRANSCRIPTIONAL REGULATOR"/>
    <property type="match status" value="1"/>
</dbReference>
<dbReference type="InterPro" id="IPR012914">
    <property type="entry name" value="PucR_dom"/>
</dbReference>
<dbReference type="PANTHER" id="PTHR33744">
    <property type="entry name" value="CARBOHYDRATE DIACID REGULATOR"/>
    <property type="match status" value="1"/>
</dbReference>
<comment type="caution">
    <text evidence="3">The sequence shown here is derived from an EMBL/GenBank/DDBJ whole genome shotgun (WGS) entry which is preliminary data.</text>
</comment>
<evidence type="ECO:0000313" key="3">
    <source>
        <dbReference type="EMBL" id="GAA2136360.1"/>
    </source>
</evidence>
<gene>
    <name evidence="3" type="ORF">GCM10009825_21540</name>
</gene>
<dbReference type="RefSeq" id="WP_344365279.1">
    <property type="nucleotide sequence ID" value="NZ_BAAAQB010000029.1"/>
</dbReference>
<name>A0ABN2Z3T5_9MICC</name>
<evidence type="ECO:0000259" key="1">
    <source>
        <dbReference type="Pfam" id="PF07905"/>
    </source>
</evidence>
<feature type="domain" description="Purine catabolism PurC-like" evidence="1">
    <location>
        <begin position="27"/>
        <end position="128"/>
    </location>
</feature>
<dbReference type="InterPro" id="IPR051448">
    <property type="entry name" value="CdaR-like_regulators"/>
</dbReference>
<reference evidence="3 4" key="1">
    <citation type="journal article" date="2019" name="Int. J. Syst. Evol. Microbiol.">
        <title>The Global Catalogue of Microorganisms (GCM) 10K type strain sequencing project: providing services to taxonomists for standard genome sequencing and annotation.</title>
        <authorList>
            <consortium name="The Broad Institute Genomics Platform"/>
            <consortium name="The Broad Institute Genome Sequencing Center for Infectious Disease"/>
            <person name="Wu L."/>
            <person name="Ma J."/>
        </authorList>
    </citation>
    <scope>NUCLEOTIDE SEQUENCE [LARGE SCALE GENOMIC DNA]</scope>
    <source>
        <strain evidence="3 4">JCM 15921</strain>
    </source>
</reference>
<dbReference type="Pfam" id="PF07905">
    <property type="entry name" value="PucR"/>
    <property type="match status" value="1"/>
</dbReference>
<organism evidence="3 4">
    <name type="scientific">Arthrobacter humicola</name>
    <dbReference type="NCBI Taxonomy" id="409291"/>
    <lineage>
        <taxon>Bacteria</taxon>
        <taxon>Bacillati</taxon>
        <taxon>Actinomycetota</taxon>
        <taxon>Actinomycetes</taxon>
        <taxon>Micrococcales</taxon>
        <taxon>Micrococcaceae</taxon>
        <taxon>Arthrobacter</taxon>
    </lineage>
</organism>